<sequence length="68" mass="7869">MAGNDAENISQELNRLRHDINNQLSNIQLCLEELKYEVAEPSDDYRFYIDTIANSCKKIGELLQNPQQ</sequence>
<gene>
    <name evidence="4" type="ORF">EOD41_16490</name>
</gene>
<dbReference type="GO" id="GO:0000155">
    <property type="term" value="F:phosphorelay sensor kinase activity"/>
    <property type="evidence" value="ECO:0007669"/>
    <property type="project" value="InterPro"/>
</dbReference>
<evidence type="ECO:0000256" key="2">
    <source>
        <dbReference type="ARBA" id="ARBA00012438"/>
    </source>
</evidence>
<dbReference type="EC" id="2.7.13.3" evidence="2"/>
<name>A0A3S2UJI8_9SPHI</name>
<dbReference type="OrthoDB" id="799983at2"/>
<feature type="domain" description="Signal transduction histidine kinase dimerisation/phosphoacceptor" evidence="3">
    <location>
        <begin position="10"/>
        <end position="64"/>
    </location>
</feature>
<evidence type="ECO:0000259" key="3">
    <source>
        <dbReference type="Pfam" id="PF00512"/>
    </source>
</evidence>
<organism evidence="4 5">
    <name type="scientific">Mucilaginibacter limnophilus</name>
    <dbReference type="NCBI Taxonomy" id="1932778"/>
    <lineage>
        <taxon>Bacteria</taxon>
        <taxon>Pseudomonadati</taxon>
        <taxon>Bacteroidota</taxon>
        <taxon>Sphingobacteriia</taxon>
        <taxon>Sphingobacteriales</taxon>
        <taxon>Sphingobacteriaceae</taxon>
        <taxon>Mucilaginibacter</taxon>
    </lineage>
</organism>
<reference evidence="4 5" key="1">
    <citation type="submission" date="2019-01" db="EMBL/GenBank/DDBJ databases">
        <authorList>
            <person name="Chen W.-M."/>
        </authorList>
    </citation>
    <scope>NUCLEOTIDE SEQUENCE [LARGE SCALE GENOMIC DNA]</scope>
    <source>
        <strain evidence="4 5">YBJ-36</strain>
    </source>
</reference>
<dbReference type="Gene3D" id="1.10.287.130">
    <property type="match status" value="1"/>
</dbReference>
<comment type="catalytic activity">
    <reaction evidence="1">
        <text>ATP + protein L-histidine = ADP + protein N-phospho-L-histidine.</text>
        <dbReference type="EC" id="2.7.13.3"/>
    </reaction>
</comment>
<comment type="caution">
    <text evidence="4">The sequence shown here is derived from an EMBL/GenBank/DDBJ whole genome shotgun (WGS) entry which is preliminary data.</text>
</comment>
<dbReference type="EMBL" id="SACK01000008">
    <property type="protein sequence ID" value="RVT98391.1"/>
    <property type="molecule type" value="Genomic_DNA"/>
</dbReference>
<keyword evidence="5" id="KW-1185">Reference proteome</keyword>
<dbReference type="SUPFAM" id="SSF47384">
    <property type="entry name" value="Homodimeric domain of signal transducing histidine kinase"/>
    <property type="match status" value="1"/>
</dbReference>
<dbReference type="InterPro" id="IPR003661">
    <property type="entry name" value="HisK_dim/P_dom"/>
</dbReference>
<evidence type="ECO:0000313" key="4">
    <source>
        <dbReference type="EMBL" id="RVT98391.1"/>
    </source>
</evidence>
<evidence type="ECO:0000256" key="1">
    <source>
        <dbReference type="ARBA" id="ARBA00000085"/>
    </source>
</evidence>
<dbReference type="Pfam" id="PF00512">
    <property type="entry name" value="HisKA"/>
    <property type="match status" value="1"/>
</dbReference>
<protein>
    <recommendedName>
        <fullName evidence="2">histidine kinase</fullName>
        <ecNumber evidence="2">2.7.13.3</ecNumber>
    </recommendedName>
</protein>
<evidence type="ECO:0000313" key="5">
    <source>
        <dbReference type="Proteomes" id="UP000282759"/>
    </source>
</evidence>
<dbReference type="InterPro" id="IPR036097">
    <property type="entry name" value="HisK_dim/P_sf"/>
</dbReference>
<dbReference type="Proteomes" id="UP000282759">
    <property type="component" value="Unassembled WGS sequence"/>
</dbReference>
<accession>A0A3S2UJI8</accession>
<dbReference type="RefSeq" id="WP_127706938.1">
    <property type="nucleotide sequence ID" value="NZ_SACK01000008.1"/>
</dbReference>
<dbReference type="AlphaFoldDB" id="A0A3S2UJI8"/>
<proteinExistence type="predicted"/>